<dbReference type="InterPro" id="IPR044974">
    <property type="entry name" value="Disease_R_plants"/>
</dbReference>
<evidence type="ECO:0000256" key="1">
    <source>
        <dbReference type="ARBA" id="ARBA00022741"/>
    </source>
</evidence>
<name>A0A8S0RZA6_OLEEU</name>
<keyword evidence="6" id="KW-1185">Reference proteome</keyword>
<keyword evidence="1" id="KW-0547">Nucleotide-binding</keyword>
<proteinExistence type="predicted"/>
<evidence type="ECO:0000256" key="2">
    <source>
        <dbReference type="ARBA" id="ARBA00022821"/>
    </source>
</evidence>
<dbReference type="InterPro" id="IPR032675">
    <property type="entry name" value="LRR_dom_sf"/>
</dbReference>
<dbReference type="Pfam" id="PF23559">
    <property type="entry name" value="WHD_DRP"/>
    <property type="match status" value="1"/>
</dbReference>
<keyword evidence="3" id="KW-0067">ATP-binding</keyword>
<dbReference type="OrthoDB" id="1522111at2759"/>
<feature type="domain" description="Disease resistance protein winged helix" evidence="4">
    <location>
        <begin position="172"/>
        <end position="241"/>
    </location>
</feature>
<dbReference type="SUPFAM" id="SSF52058">
    <property type="entry name" value="L domain-like"/>
    <property type="match status" value="1"/>
</dbReference>
<dbReference type="GO" id="GO:0098542">
    <property type="term" value="P:defense response to other organism"/>
    <property type="evidence" value="ECO:0007669"/>
    <property type="project" value="TreeGrafter"/>
</dbReference>
<dbReference type="Gene3D" id="1.10.10.10">
    <property type="entry name" value="Winged helix-like DNA-binding domain superfamily/Winged helix DNA-binding domain"/>
    <property type="match status" value="1"/>
</dbReference>
<organism evidence="5 6">
    <name type="scientific">Olea europaea subsp. europaea</name>
    <dbReference type="NCBI Taxonomy" id="158383"/>
    <lineage>
        <taxon>Eukaryota</taxon>
        <taxon>Viridiplantae</taxon>
        <taxon>Streptophyta</taxon>
        <taxon>Embryophyta</taxon>
        <taxon>Tracheophyta</taxon>
        <taxon>Spermatophyta</taxon>
        <taxon>Magnoliopsida</taxon>
        <taxon>eudicotyledons</taxon>
        <taxon>Gunneridae</taxon>
        <taxon>Pentapetalae</taxon>
        <taxon>asterids</taxon>
        <taxon>lamiids</taxon>
        <taxon>Lamiales</taxon>
        <taxon>Oleaceae</taxon>
        <taxon>Oleeae</taxon>
        <taxon>Olea</taxon>
    </lineage>
</organism>
<dbReference type="InterPro" id="IPR036388">
    <property type="entry name" value="WH-like_DNA-bd_sf"/>
</dbReference>
<keyword evidence="2" id="KW-0611">Plant defense</keyword>
<dbReference type="Gramene" id="OE9A040039T1">
    <property type="protein sequence ID" value="OE9A040039C1"/>
    <property type="gene ID" value="OE9A040039"/>
</dbReference>
<evidence type="ECO:0000259" key="4">
    <source>
        <dbReference type="Pfam" id="PF23559"/>
    </source>
</evidence>
<evidence type="ECO:0000313" key="5">
    <source>
        <dbReference type="EMBL" id="CAA2984400.1"/>
    </source>
</evidence>
<dbReference type="InterPro" id="IPR058922">
    <property type="entry name" value="WHD_DRP"/>
</dbReference>
<dbReference type="AlphaFoldDB" id="A0A8S0RZA6"/>
<dbReference type="Proteomes" id="UP000594638">
    <property type="component" value="Unassembled WGS sequence"/>
</dbReference>
<gene>
    <name evidence="5" type="ORF">OLEA9_A040039</name>
</gene>
<protein>
    <submittedName>
        <fullName evidence="5">Disease resistance RPP13 4</fullName>
    </submittedName>
</protein>
<dbReference type="PANTHER" id="PTHR23155:SF1076">
    <property type="entry name" value="LEUCINE-RICH REPEAT (LRR) FAMILY PROTEIN-RELATED"/>
    <property type="match status" value="1"/>
</dbReference>
<dbReference type="EMBL" id="CACTIH010003762">
    <property type="protein sequence ID" value="CAA2984400.1"/>
    <property type="molecule type" value="Genomic_DNA"/>
</dbReference>
<reference evidence="5 6" key="1">
    <citation type="submission" date="2019-12" db="EMBL/GenBank/DDBJ databases">
        <authorList>
            <person name="Alioto T."/>
            <person name="Alioto T."/>
            <person name="Gomez Garrido J."/>
        </authorList>
    </citation>
    <scope>NUCLEOTIDE SEQUENCE [LARGE SCALE GENOMIC DNA]</scope>
</reference>
<comment type="caution">
    <text evidence="5">The sequence shown here is derived from an EMBL/GenBank/DDBJ whole genome shotgun (WGS) entry which is preliminary data.</text>
</comment>
<evidence type="ECO:0000313" key="6">
    <source>
        <dbReference type="Proteomes" id="UP000594638"/>
    </source>
</evidence>
<sequence length="572" mass="67641">MTSKRMKIPITEILSDCIDDTLKLHDNNNNDDDNDVASKLENIKTKDLNEAKEVFTQMKELEDVVMETFRSLENHIPKKETEVVSKKLNAIIKSKDEIKKFKSEYFPEIQEKTAVVQQEAFSSDENKKKMSEDWSSLQIEQNLFLSPTMSKFQKDYNILPTNLRICLLTFAIFPKKATIKKRILIHWWIGEGFVTKSSNMSAEEVGETIFDELIDKSWIQPRRKRKKSPTIYGCTMSPLIRRILISMARQSNFFDLDQIGNITKEYVQSGRLILDEGWSLYEYNTHGRLSTIFNVNEQYLSLREDFFSKIEKLKVLQLGRWQISPRYHIEVQNCKFFDKLKIQKKLIYLSLRGISQITTLPDSIRECVNLEILDLKACHNLERLFDIENLKKLTHINISECYCLSNRHEISRWTAYLQVLKGIPCTDFYKSFERLTQLRVLTLTCQNEIFSKEFHIIIPLEKLQLKNYREKNLRVSTFRSMFPLLKKLYIKGGLLENLSMDYSSPWEVEILRLNYLKKFRFEESCDMQKQFPNLLYLQKFNHHSSKDDIEWGIEDGWWTLKDKLKRLGGPQT</sequence>
<accession>A0A8S0RZA6</accession>
<dbReference type="Gene3D" id="3.80.10.10">
    <property type="entry name" value="Ribonuclease Inhibitor"/>
    <property type="match status" value="1"/>
</dbReference>
<evidence type="ECO:0000256" key="3">
    <source>
        <dbReference type="ARBA" id="ARBA00022840"/>
    </source>
</evidence>
<dbReference type="PANTHER" id="PTHR23155">
    <property type="entry name" value="DISEASE RESISTANCE PROTEIN RP"/>
    <property type="match status" value="1"/>
</dbReference>